<feature type="region of interest" description="Disordered" evidence="4">
    <location>
        <begin position="458"/>
        <end position="533"/>
    </location>
</feature>
<evidence type="ECO:0000256" key="2">
    <source>
        <dbReference type="ARBA" id="ARBA00022763"/>
    </source>
</evidence>
<dbReference type="PANTHER" id="PTHR28529:SF2">
    <property type="entry name" value="DNA REPAIR PROTEIN SWI5 HOMOLOG"/>
    <property type="match status" value="1"/>
</dbReference>
<evidence type="ECO:0000256" key="1">
    <source>
        <dbReference type="ARBA" id="ARBA00008060"/>
    </source>
</evidence>
<name>A0A6G1IL73_9PLEO</name>
<feature type="compositionally biased region" description="Polar residues" evidence="4">
    <location>
        <begin position="195"/>
        <end position="226"/>
    </location>
</feature>
<gene>
    <name evidence="5" type="ORF">K458DRAFT_435446</name>
</gene>
<feature type="compositionally biased region" description="Basic and acidic residues" evidence="4">
    <location>
        <begin position="262"/>
        <end position="274"/>
    </location>
</feature>
<dbReference type="GO" id="GO:0010772">
    <property type="term" value="P:meiotic DNA recombinase assembly involved in reciprocal meiotic recombination"/>
    <property type="evidence" value="ECO:0007669"/>
    <property type="project" value="TreeGrafter"/>
</dbReference>
<dbReference type="GO" id="GO:0032798">
    <property type="term" value="C:Swi5-Sfr1 complex"/>
    <property type="evidence" value="ECO:0007669"/>
    <property type="project" value="TreeGrafter"/>
</dbReference>
<feature type="compositionally biased region" description="Polar residues" evidence="4">
    <location>
        <begin position="88"/>
        <end position="139"/>
    </location>
</feature>
<evidence type="ECO:0000256" key="4">
    <source>
        <dbReference type="SAM" id="MobiDB-lite"/>
    </source>
</evidence>
<dbReference type="Gene3D" id="1.20.5.170">
    <property type="match status" value="1"/>
</dbReference>
<dbReference type="GO" id="GO:0034974">
    <property type="term" value="C:Swi5-Swi2 complex"/>
    <property type="evidence" value="ECO:0007669"/>
    <property type="project" value="TreeGrafter"/>
</dbReference>
<reference evidence="5" key="1">
    <citation type="journal article" date="2020" name="Stud. Mycol.">
        <title>101 Dothideomycetes genomes: a test case for predicting lifestyles and emergence of pathogens.</title>
        <authorList>
            <person name="Haridas S."/>
            <person name="Albert R."/>
            <person name="Binder M."/>
            <person name="Bloem J."/>
            <person name="Labutti K."/>
            <person name="Salamov A."/>
            <person name="Andreopoulos B."/>
            <person name="Baker S."/>
            <person name="Barry K."/>
            <person name="Bills G."/>
            <person name="Bluhm B."/>
            <person name="Cannon C."/>
            <person name="Castanera R."/>
            <person name="Culley D."/>
            <person name="Daum C."/>
            <person name="Ezra D."/>
            <person name="Gonzalez J."/>
            <person name="Henrissat B."/>
            <person name="Kuo A."/>
            <person name="Liang C."/>
            <person name="Lipzen A."/>
            <person name="Lutzoni F."/>
            <person name="Magnuson J."/>
            <person name="Mondo S."/>
            <person name="Nolan M."/>
            <person name="Ohm R."/>
            <person name="Pangilinan J."/>
            <person name="Park H.-J."/>
            <person name="Ramirez L."/>
            <person name="Alfaro M."/>
            <person name="Sun H."/>
            <person name="Tritt A."/>
            <person name="Yoshinaga Y."/>
            <person name="Zwiers L.-H."/>
            <person name="Turgeon B."/>
            <person name="Goodwin S."/>
            <person name="Spatafora J."/>
            <person name="Crous P."/>
            <person name="Grigoriev I."/>
        </authorList>
    </citation>
    <scope>NUCLEOTIDE SEQUENCE</scope>
    <source>
        <strain evidence="5">CBS 122367</strain>
    </source>
</reference>
<dbReference type="Pfam" id="PF07061">
    <property type="entry name" value="Swi5"/>
    <property type="match status" value="1"/>
</dbReference>
<keyword evidence="6" id="KW-1185">Reference proteome</keyword>
<evidence type="ECO:0000256" key="3">
    <source>
        <dbReference type="ARBA" id="ARBA00023204"/>
    </source>
</evidence>
<feature type="compositionally biased region" description="Basic and acidic residues" evidence="4">
    <location>
        <begin position="34"/>
        <end position="55"/>
    </location>
</feature>
<dbReference type="GO" id="GO:0000709">
    <property type="term" value="P:meiotic joint molecule formation"/>
    <property type="evidence" value="ECO:0007669"/>
    <property type="project" value="TreeGrafter"/>
</dbReference>
<feature type="compositionally biased region" description="Basic and acidic residues" evidence="4">
    <location>
        <begin position="492"/>
        <end position="503"/>
    </location>
</feature>
<evidence type="ECO:0000313" key="5">
    <source>
        <dbReference type="EMBL" id="KAF2678994.1"/>
    </source>
</evidence>
<dbReference type="Proteomes" id="UP000799291">
    <property type="component" value="Unassembled WGS sequence"/>
</dbReference>
<keyword evidence="3" id="KW-0234">DNA repair</keyword>
<organism evidence="5 6">
    <name type="scientific">Lentithecium fluviatile CBS 122367</name>
    <dbReference type="NCBI Taxonomy" id="1168545"/>
    <lineage>
        <taxon>Eukaryota</taxon>
        <taxon>Fungi</taxon>
        <taxon>Dikarya</taxon>
        <taxon>Ascomycota</taxon>
        <taxon>Pezizomycotina</taxon>
        <taxon>Dothideomycetes</taxon>
        <taxon>Pleosporomycetidae</taxon>
        <taxon>Pleosporales</taxon>
        <taxon>Massarineae</taxon>
        <taxon>Lentitheciaceae</taxon>
        <taxon>Lentithecium</taxon>
    </lineage>
</organism>
<feature type="region of interest" description="Disordered" evidence="4">
    <location>
        <begin position="351"/>
        <end position="376"/>
    </location>
</feature>
<dbReference type="PANTHER" id="PTHR28529">
    <property type="entry name" value="DNA REPAIR PROTEIN SWI5 HOMOLOG"/>
    <property type="match status" value="1"/>
</dbReference>
<feature type="compositionally biased region" description="Basic and acidic residues" evidence="4">
    <location>
        <begin position="141"/>
        <end position="160"/>
    </location>
</feature>
<feature type="region of interest" description="Disordered" evidence="4">
    <location>
        <begin position="1"/>
        <end position="289"/>
    </location>
</feature>
<sequence>MTFGAGVAEIPDSEDEPFTSSPQVVSDGAVGERLPAEQELRQEAPHETGRLHQASDKNASSAGPGGDESLTDHRNTSLAVKPSDHRQSANLHPNTLLQQQGDSACSRSVENSPMQASTISQNAVEEESQSISEAPQNHLSRPMEHELGSLITKHDVRSTDGENEQEPSAAIQVHVPDLSNPLASSLSRIGEPLSSVDSSDQALQSDSFSLCDSTNELTSAPGSTNPCPLPEHMKEGDAQALGMQKTSRQQPVHNAGAPRAFSGDERSDCAHSQEGEALQDGDSGQTLEHTVIQEGAHQAPGTLQLIQPTEDGGAPVNVDTRAGIYTKADAMTPPTEAAPVAACSIEHMRGREPAASTLSSEAPVDASKEPAAPSFITDPVPAAIPLRESIKEYDSQLEPIIPAASPSVETPSALSSSANTQVTAGTDLSSFAKMDIEMTPSRPDLQLSQQAITLSPALVPQDPSLGNEPESEHTSKRSSHQIEPADQLSGGERSRSSDVEVERQVPTMSLQPQRQANEFPKPIVGQKRPAPANTQQETVLAELKAQRAALIASLAALPHIRDLVADKDSGDEASEHSDGEPTDAEITAVANKLVKNHIKLLHEYNEIKDVGQGLMGLIADQRGVRIVEVQDEYGLDSKD</sequence>
<accession>A0A6G1IL73</accession>
<dbReference type="OrthoDB" id="255837at2759"/>
<keyword evidence="2" id="KW-0227">DNA damage</keyword>
<evidence type="ECO:0000313" key="6">
    <source>
        <dbReference type="Proteomes" id="UP000799291"/>
    </source>
</evidence>
<dbReference type="AlphaFoldDB" id="A0A6G1IL73"/>
<dbReference type="EMBL" id="MU005607">
    <property type="protein sequence ID" value="KAF2678994.1"/>
    <property type="molecule type" value="Genomic_DNA"/>
</dbReference>
<feature type="compositionally biased region" description="Polar residues" evidence="4">
    <location>
        <begin position="506"/>
        <end position="516"/>
    </location>
</feature>
<comment type="similarity">
    <text evidence="1">Belongs to the SWI5/SAE3 family.</text>
</comment>
<proteinExistence type="inferred from homology"/>
<dbReference type="InterPro" id="IPR010760">
    <property type="entry name" value="DNA-repair_Swi5"/>
</dbReference>
<protein>
    <submittedName>
        <fullName evidence="5">Swi5-domain-containing protein</fullName>
    </submittedName>
</protein>